<dbReference type="AlphaFoldDB" id="A0A7V8RG03"/>
<sequence length="298" mass="32114">MSEDAGLRLTDWPASSRPPLTLVTDSAETAALVDAAGWRATGLGIGEAETADILVLDWRLQVPVALPALPTDCGLLALVSLETMDASDAMLAGHSVRFVVGGNPVLIATELSELGALVQTRQARDPSSDERARLQSLASELARLAEQLGALSEEGSDDQDGAALADRSYAYQAEEPLDPIPAKPPSAQRIRHLIAMRRLRDRFFRSDLFADPAWDILLDLTASRIEKRQVSVSSLCIAAAVPPTTALRWVRMMTDQGLLERRADPADARRMFVDLSDAAFAKVCGWFATVEQRGGLGV</sequence>
<evidence type="ECO:0000313" key="2">
    <source>
        <dbReference type="EMBL" id="MBA1375738.1"/>
    </source>
</evidence>
<organism evidence="2 3">
    <name type="scientific">Sphingomonas ursincola</name>
    <dbReference type="NCBI Taxonomy" id="56361"/>
    <lineage>
        <taxon>Bacteria</taxon>
        <taxon>Pseudomonadati</taxon>
        <taxon>Pseudomonadota</taxon>
        <taxon>Alphaproteobacteria</taxon>
        <taxon>Sphingomonadales</taxon>
        <taxon>Sphingomonadaceae</taxon>
        <taxon>Sphingomonas</taxon>
    </lineage>
</organism>
<feature type="coiled-coil region" evidence="1">
    <location>
        <begin position="127"/>
        <end position="154"/>
    </location>
</feature>
<keyword evidence="3" id="KW-1185">Reference proteome</keyword>
<keyword evidence="1" id="KW-0175">Coiled coil</keyword>
<dbReference type="Gene3D" id="1.10.10.10">
    <property type="entry name" value="Winged helix-like DNA-binding domain superfamily/Winged helix DNA-binding domain"/>
    <property type="match status" value="1"/>
</dbReference>
<evidence type="ECO:0000256" key="1">
    <source>
        <dbReference type="SAM" id="Coils"/>
    </source>
</evidence>
<gene>
    <name evidence="2" type="ORF">FG486_15445</name>
</gene>
<accession>A0A7V8RG03</accession>
<dbReference type="InterPro" id="IPR036388">
    <property type="entry name" value="WH-like_DNA-bd_sf"/>
</dbReference>
<proteinExistence type="predicted"/>
<name>A0A7V8RG03_9SPHN</name>
<dbReference type="GO" id="GO:0003700">
    <property type="term" value="F:DNA-binding transcription factor activity"/>
    <property type="evidence" value="ECO:0007669"/>
    <property type="project" value="InterPro"/>
</dbReference>
<dbReference type="Proteomes" id="UP000589292">
    <property type="component" value="Unassembled WGS sequence"/>
</dbReference>
<protein>
    <submittedName>
        <fullName evidence="2">Winged helix-turn-helix transcriptional regulator</fullName>
    </submittedName>
</protein>
<dbReference type="InterPro" id="IPR036390">
    <property type="entry name" value="WH_DNA-bd_sf"/>
</dbReference>
<reference evidence="2 3" key="1">
    <citation type="journal article" date="1994" name="Int. J. Syst. Bacteriol.">
        <title>Phylogenetic positions of novel aerobic, bacteriochlorophyll a-containing bacteria and description of Roseococcus thiosulfatophilus gen. nov., sp. nov., Erythromicrobium ramosum gen. nov., sp. nov., and Erythrobacter litoralis sp. nov.</title>
        <authorList>
            <person name="Yurkov V."/>
            <person name="Stackebrandt E."/>
            <person name="Holmes A."/>
            <person name="Fuerst J.A."/>
            <person name="Hugenholtz P."/>
            <person name="Golecki J."/>
            <person name="Gad'on N."/>
            <person name="Gorlenko V.M."/>
            <person name="Kompantseva E.I."/>
            <person name="Drews G."/>
        </authorList>
    </citation>
    <scope>NUCLEOTIDE SEQUENCE [LARGE SCALE GENOMIC DNA]</scope>
    <source>
        <strain evidence="2 3">KR-99</strain>
    </source>
</reference>
<dbReference type="SUPFAM" id="SSF46785">
    <property type="entry name" value="Winged helix' DNA-binding domain"/>
    <property type="match status" value="1"/>
</dbReference>
<comment type="caution">
    <text evidence="2">The sequence shown here is derived from an EMBL/GenBank/DDBJ whole genome shotgun (WGS) entry which is preliminary data.</text>
</comment>
<evidence type="ECO:0000313" key="3">
    <source>
        <dbReference type="Proteomes" id="UP000589292"/>
    </source>
</evidence>
<dbReference type="EMBL" id="VDES01000003">
    <property type="protein sequence ID" value="MBA1375738.1"/>
    <property type="molecule type" value="Genomic_DNA"/>
</dbReference>